<dbReference type="RefSeq" id="XP_070901862.1">
    <property type="nucleotide sequence ID" value="XM_071040155.1"/>
</dbReference>
<name>A0ABR4KSH5_9EURO</name>
<dbReference type="EMBL" id="JBFXLR010000010">
    <property type="protein sequence ID" value="KAL2855206.1"/>
    <property type="molecule type" value="Genomic_DNA"/>
</dbReference>
<keyword evidence="2" id="KW-1185">Reference proteome</keyword>
<evidence type="ECO:0000313" key="1">
    <source>
        <dbReference type="EMBL" id="KAL2855206.1"/>
    </source>
</evidence>
<gene>
    <name evidence="1" type="ORF">BJX68DRAFT_23724</name>
</gene>
<proteinExistence type="predicted"/>
<sequence length="163" mass="17858">MVMRGLNCSRHGPVSTVIKAAELSVVLLTKKDSLTLAMVAELSSSNRACRIEDLSPATKFPSLLLASDPFSLSVTAASLFSIHANALLCSETSRQRIPRSRLRISMRDFSQQAYFFFLRSSSLESATLRPQLLVVPVLAQSSLVLVALETSDGQNQHDWLHAL</sequence>
<dbReference type="Proteomes" id="UP001610444">
    <property type="component" value="Unassembled WGS sequence"/>
</dbReference>
<accession>A0ABR4KSH5</accession>
<evidence type="ECO:0000313" key="2">
    <source>
        <dbReference type="Proteomes" id="UP001610444"/>
    </source>
</evidence>
<comment type="caution">
    <text evidence="1">The sequence shown here is derived from an EMBL/GenBank/DDBJ whole genome shotgun (WGS) entry which is preliminary data.</text>
</comment>
<organism evidence="1 2">
    <name type="scientific">Aspergillus pseudodeflectus</name>
    <dbReference type="NCBI Taxonomy" id="176178"/>
    <lineage>
        <taxon>Eukaryota</taxon>
        <taxon>Fungi</taxon>
        <taxon>Dikarya</taxon>
        <taxon>Ascomycota</taxon>
        <taxon>Pezizomycotina</taxon>
        <taxon>Eurotiomycetes</taxon>
        <taxon>Eurotiomycetidae</taxon>
        <taxon>Eurotiales</taxon>
        <taxon>Aspergillaceae</taxon>
        <taxon>Aspergillus</taxon>
        <taxon>Aspergillus subgen. Nidulantes</taxon>
    </lineage>
</organism>
<reference evidence="1 2" key="1">
    <citation type="submission" date="2024-07" db="EMBL/GenBank/DDBJ databases">
        <title>Section-level genome sequencing and comparative genomics of Aspergillus sections Usti and Cavernicolus.</title>
        <authorList>
            <consortium name="Lawrence Berkeley National Laboratory"/>
            <person name="Nybo J.L."/>
            <person name="Vesth T.C."/>
            <person name="Theobald S."/>
            <person name="Frisvad J.C."/>
            <person name="Larsen T.O."/>
            <person name="Kjaerboelling I."/>
            <person name="Rothschild-Mancinelli K."/>
            <person name="Lyhne E.K."/>
            <person name="Kogle M.E."/>
            <person name="Barry K."/>
            <person name="Clum A."/>
            <person name="Na H."/>
            <person name="Ledsgaard L."/>
            <person name="Lin J."/>
            <person name="Lipzen A."/>
            <person name="Kuo A."/>
            <person name="Riley R."/>
            <person name="Mondo S."/>
            <person name="LaButti K."/>
            <person name="Haridas S."/>
            <person name="Pangalinan J."/>
            <person name="Salamov A.A."/>
            <person name="Simmons B.A."/>
            <person name="Magnuson J.K."/>
            <person name="Chen J."/>
            <person name="Drula E."/>
            <person name="Henrissat B."/>
            <person name="Wiebenga A."/>
            <person name="Lubbers R.J."/>
            <person name="Gomes A.C."/>
            <person name="Macurrencykelacurrency M.R."/>
            <person name="Stajich J."/>
            <person name="Grigoriev I.V."/>
            <person name="Mortensen U.H."/>
            <person name="De vries R.P."/>
            <person name="Baker S.E."/>
            <person name="Andersen M.R."/>
        </authorList>
    </citation>
    <scope>NUCLEOTIDE SEQUENCE [LARGE SCALE GENOMIC DNA]</scope>
    <source>
        <strain evidence="1 2">CBS 756.74</strain>
    </source>
</reference>
<dbReference type="GeneID" id="98155319"/>
<protein>
    <submittedName>
        <fullName evidence="1">Uncharacterized protein</fullName>
    </submittedName>
</protein>